<dbReference type="Pfam" id="PF00440">
    <property type="entry name" value="TetR_N"/>
    <property type="match status" value="1"/>
</dbReference>
<dbReference type="PRINTS" id="PR00455">
    <property type="entry name" value="HTHTETR"/>
</dbReference>
<dbReference type="InterPro" id="IPR036271">
    <property type="entry name" value="Tet_transcr_reg_TetR-rel_C_sf"/>
</dbReference>
<reference evidence="6 7" key="1">
    <citation type="submission" date="2018-11" db="EMBL/GenBank/DDBJ databases">
        <title>Rhodococcus spongicola sp. nov. and Rhodococcus xishaensis sp. nov. from marine sponges.</title>
        <authorList>
            <person name="Li L."/>
            <person name="Lin H.W."/>
        </authorList>
    </citation>
    <scope>NUCLEOTIDE SEQUENCE [LARGE SCALE GENOMIC DNA]</scope>
    <source>
        <strain evidence="6 7">CCTCC AB2014297</strain>
    </source>
</reference>
<evidence type="ECO:0000313" key="6">
    <source>
        <dbReference type="EMBL" id="RVW07549.1"/>
    </source>
</evidence>
<accession>A0A3S3ADD2</accession>
<dbReference type="AlphaFoldDB" id="A0A3S3ADD2"/>
<evidence type="ECO:0000256" key="2">
    <source>
        <dbReference type="ARBA" id="ARBA00023125"/>
    </source>
</evidence>
<name>A0A3S3ADD2_9NOCA</name>
<dbReference type="PROSITE" id="PS50977">
    <property type="entry name" value="HTH_TETR_2"/>
    <property type="match status" value="1"/>
</dbReference>
<evidence type="ECO:0000259" key="5">
    <source>
        <dbReference type="PROSITE" id="PS50977"/>
    </source>
</evidence>
<evidence type="ECO:0000256" key="3">
    <source>
        <dbReference type="ARBA" id="ARBA00023163"/>
    </source>
</evidence>
<keyword evidence="1" id="KW-0805">Transcription regulation</keyword>
<dbReference type="Gene3D" id="1.10.357.10">
    <property type="entry name" value="Tetracycline Repressor, domain 2"/>
    <property type="match status" value="1"/>
</dbReference>
<evidence type="ECO:0000256" key="4">
    <source>
        <dbReference type="PROSITE-ProRule" id="PRU00335"/>
    </source>
</evidence>
<proteinExistence type="predicted"/>
<dbReference type="InterPro" id="IPR050109">
    <property type="entry name" value="HTH-type_TetR-like_transc_reg"/>
</dbReference>
<dbReference type="GO" id="GO:0003700">
    <property type="term" value="F:DNA-binding transcription factor activity"/>
    <property type="evidence" value="ECO:0007669"/>
    <property type="project" value="TreeGrafter"/>
</dbReference>
<evidence type="ECO:0000313" key="7">
    <source>
        <dbReference type="Proteomes" id="UP000286208"/>
    </source>
</evidence>
<dbReference type="SUPFAM" id="SSF46689">
    <property type="entry name" value="Homeodomain-like"/>
    <property type="match status" value="1"/>
</dbReference>
<sequence length="203" mass="21982">MAYVSVDQRRRELIDAAIRVTAEVGLAAASTRAICAEAGVQQSVFHYCFSTKEELLRELTREVVAGMAETALGNLTPGADVEESLFRGLMGLWKPVSVQPEKQLVFYELTVGALRAPDRSDIAEWQYREYYASTGRFLVRLAETAGVEWSVPIPVLSRMVTTAIDGLILGWLADGRADEVEVSLASFAKVFAGLAVAAPVAAA</sequence>
<organism evidence="6 7">
    <name type="scientific">Prescottella agglutinans</name>
    <dbReference type="NCBI Taxonomy" id="1644129"/>
    <lineage>
        <taxon>Bacteria</taxon>
        <taxon>Bacillati</taxon>
        <taxon>Actinomycetota</taxon>
        <taxon>Actinomycetes</taxon>
        <taxon>Mycobacteriales</taxon>
        <taxon>Nocardiaceae</taxon>
        <taxon>Prescottella</taxon>
    </lineage>
</organism>
<feature type="DNA-binding region" description="H-T-H motif" evidence="4">
    <location>
        <begin position="30"/>
        <end position="49"/>
    </location>
</feature>
<keyword evidence="7" id="KW-1185">Reference proteome</keyword>
<dbReference type="PANTHER" id="PTHR30055:SF234">
    <property type="entry name" value="HTH-TYPE TRANSCRIPTIONAL REGULATOR BETI"/>
    <property type="match status" value="1"/>
</dbReference>
<dbReference type="RefSeq" id="WP_127918143.1">
    <property type="nucleotide sequence ID" value="NZ_RKLP01000012.1"/>
</dbReference>
<dbReference type="SUPFAM" id="SSF48498">
    <property type="entry name" value="Tetracyclin repressor-like, C-terminal domain"/>
    <property type="match status" value="1"/>
</dbReference>
<dbReference type="InterPro" id="IPR001647">
    <property type="entry name" value="HTH_TetR"/>
</dbReference>
<feature type="domain" description="HTH tetR-type" evidence="5">
    <location>
        <begin position="7"/>
        <end position="67"/>
    </location>
</feature>
<evidence type="ECO:0000256" key="1">
    <source>
        <dbReference type="ARBA" id="ARBA00023015"/>
    </source>
</evidence>
<comment type="caution">
    <text evidence="6">The sequence shown here is derived from an EMBL/GenBank/DDBJ whole genome shotgun (WGS) entry which is preliminary data.</text>
</comment>
<dbReference type="Proteomes" id="UP000286208">
    <property type="component" value="Unassembled WGS sequence"/>
</dbReference>
<dbReference type="OrthoDB" id="5242433at2"/>
<dbReference type="InterPro" id="IPR009057">
    <property type="entry name" value="Homeodomain-like_sf"/>
</dbReference>
<dbReference type="GO" id="GO:0000976">
    <property type="term" value="F:transcription cis-regulatory region binding"/>
    <property type="evidence" value="ECO:0007669"/>
    <property type="project" value="TreeGrafter"/>
</dbReference>
<protein>
    <submittedName>
        <fullName evidence="6">TetR/AcrR family transcriptional regulator</fullName>
    </submittedName>
</protein>
<keyword evidence="3" id="KW-0804">Transcription</keyword>
<gene>
    <name evidence="6" type="ORF">EGT67_21550</name>
</gene>
<dbReference type="EMBL" id="RKLP01000012">
    <property type="protein sequence ID" value="RVW07549.1"/>
    <property type="molecule type" value="Genomic_DNA"/>
</dbReference>
<keyword evidence="2 4" id="KW-0238">DNA-binding</keyword>
<dbReference type="PANTHER" id="PTHR30055">
    <property type="entry name" value="HTH-TYPE TRANSCRIPTIONAL REGULATOR RUTR"/>
    <property type="match status" value="1"/>
</dbReference>